<dbReference type="EC" id="1.2.-.-" evidence="3"/>
<dbReference type="GO" id="GO:0016625">
    <property type="term" value="F:oxidoreductase activity, acting on the aldehyde or oxo group of donors, iron-sulfur protein as acceptor"/>
    <property type="evidence" value="ECO:0007669"/>
    <property type="project" value="UniProtKB-ARBA"/>
</dbReference>
<feature type="domain" description="Thiamine pyrophosphate enzyme TPP-binding" evidence="2">
    <location>
        <begin position="65"/>
        <end position="215"/>
    </location>
</feature>
<dbReference type="InterPro" id="IPR051457">
    <property type="entry name" value="2-oxoacid:Fd_oxidoreductase"/>
</dbReference>
<dbReference type="GO" id="GO:0044281">
    <property type="term" value="P:small molecule metabolic process"/>
    <property type="evidence" value="ECO:0007669"/>
    <property type="project" value="UniProtKB-ARBA"/>
</dbReference>
<accession>A0A5B9W7B0</accession>
<dbReference type="GO" id="GO:0030976">
    <property type="term" value="F:thiamine pyrophosphate binding"/>
    <property type="evidence" value="ECO:0007669"/>
    <property type="project" value="InterPro"/>
</dbReference>
<protein>
    <submittedName>
        <fullName evidence="3">2-oxoglutarate oxidoreductase subunit KorB</fullName>
        <ecNumber evidence="3">1.2.-.-</ecNumber>
    </submittedName>
</protein>
<dbReference type="Proteomes" id="UP000324233">
    <property type="component" value="Chromosome"/>
</dbReference>
<dbReference type="InterPro" id="IPR011766">
    <property type="entry name" value="TPP_enzyme_TPP-bd"/>
</dbReference>
<organism evidence="3 4">
    <name type="scientific">Aquisphaera giovannonii</name>
    <dbReference type="NCBI Taxonomy" id="406548"/>
    <lineage>
        <taxon>Bacteria</taxon>
        <taxon>Pseudomonadati</taxon>
        <taxon>Planctomycetota</taxon>
        <taxon>Planctomycetia</taxon>
        <taxon>Isosphaerales</taxon>
        <taxon>Isosphaeraceae</taxon>
        <taxon>Aquisphaera</taxon>
    </lineage>
</organism>
<dbReference type="EMBL" id="CP042997">
    <property type="protein sequence ID" value="QEH35820.1"/>
    <property type="molecule type" value="Genomic_DNA"/>
</dbReference>
<dbReference type="GO" id="GO:0045333">
    <property type="term" value="P:cellular respiration"/>
    <property type="evidence" value="ECO:0007669"/>
    <property type="project" value="UniProtKB-ARBA"/>
</dbReference>
<dbReference type="AlphaFoldDB" id="A0A5B9W7B0"/>
<gene>
    <name evidence="3" type="primary">korB</name>
    <name evidence="3" type="ORF">OJF2_43770</name>
</gene>
<keyword evidence="4" id="KW-1185">Reference proteome</keyword>
<evidence type="ECO:0000259" key="2">
    <source>
        <dbReference type="Pfam" id="PF02775"/>
    </source>
</evidence>
<dbReference type="PANTHER" id="PTHR48084">
    <property type="entry name" value="2-OXOGLUTARATE OXIDOREDUCTASE SUBUNIT KORB-RELATED"/>
    <property type="match status" value="1"/>
</dbReference>
<dbReference type="SUPFAM" id="SSF52518">
    <property type="entry name" value="Thiamin diphosphate-binding fold (THDP-binding)"/>
    <property type="match status" value="1"/>
</dbReference>
<dbReference type="CDD" id="cd03375">
    <property type="entry name" value="TPP_OGFOR"/>
    <property type="match status" value="1"/>
</dbReference>
<keyword evidence="1 3" id="KW-0560">Oxidoreductase</keyword>
<dbReference type="KEGG" id="agv:OJF2_43770"/>
<evidence type="ECO:0000256" key="1">
    <source>
        <dbReference type="ARBA" id="ARBA00023002"/>
    </source>
</evidence>
<dbReference type="Gene3D" id="3.40.50.970">
    <property type="match status" value="1"/>
</dbReference>
<dbReference type="PANTHER" id="PTHR48084:SF5">
    <property type="entry name" value="BLR6744 PROTEIN"/>
    <property type="match status" value="1"/>
</dbReference>
<dbReference type="Pfam" id="PF02775">
    <property type="entry name" value="TPP_enzyme_C"/>
    <property type="match status" value="1"/>
</dbReference>
<sequence length="352" mass="38124">MATETMIPIHPDGNGHSFSLPALAFQGLPSTLCKGCGHNSITSHLIEACKSTGLDPYQTVKLSGIGCSSKTPAYFLQYSHGFNSLHGRMPSVATGALLANHKLACIGISGDGDTANIGLGQFKHACRRNVPMVYIVEDNGCYGLTKGQFSATADLYAHLRRAGGETNPVPPFDLCLEALIGGATFVARSFAGDKKQLVPLLKAALKHRGTAFLDIISPCVTFNDFDGSTKSWDWAKEHEHPLQEVGFVPRLPEIEVEQKAGEATRVQFHDGSWITLRAIRHEEHDVTDKASALRLLAESDRDHEFLTGLIYLDASRPDFTADLNVVETPLAHLGQDALRPGPEVLEAIMETI</sequence>
<evidence type="ECO:0000313" key="4">
    <source>
        <dbReference type="Proteomes" id="UP000324233"/>
    </source>
</evidence>
<dbReference type="InterPro" id="IPR029061">
    <property type="entry name" value="THDP-binding"/>
</dbReference>
<dbReference type="OrthoDB" id="9775140at2"/>
<reference evidence="3 4" key="1">
    <citation type="submission" date="2019-08" db="EMBL/GenBank/DDBJ databases">
        <title>Deep-cultivation of Planctomycetes and their phenomic and genomic characterization uncovers novel biology.</title>
        <authorList>
            <person name="Wiegand S."/>
            <person name="Jogler M."/>
            <person name="Boedeker C."/>
            <person name="Pinto D."/>
            <person name="Vollmers J."/>
            <person name="Rivas-Marin E."/>
            <person name="Kohn T."/>
            <person name="Peeters S.H."/>
            <person name="Heuer A."/>
            <person name="Rast P."/>
            <person name="Oberbeckmann S."/>
            <person name="Bunk B."/>
            <person name="Jeske O."/>
            <person name="Meyerdierks A."/>
            <person name="Storesund J.E."/>
            <person name="Kallscheuer N."/>
            <person name="Luecker S."/>
            <person name="Lage O.M."/>
            <person name="Pohl T."/>
            <person name="Merkel B.J."/>
            <person name="Hornburger P."/>
            <person name="Mueller R.-W."/>
            <person name="Bruemmer F."/>
            <person name="Labrenz M."/>
            <person name="Spormann A.M."/>
            <person name="Op den Camp H."/>
            <person name="Overmann J."/>
            <person name="Amann R."/>
            <person name="Jetten M.S.M."/>
            <person name="Mascher T."/>
            <person name="Medema M.H."/>
            <person name="Devos D.P."/>
            <person name="Kaster A.-K."/>
            <person name="Ovreas L."/>
            <person name="Rohde M."/>
            <person name="Galperin M.Y."/>
            <person name="Jogler C."/>
        </authorList>
    </citation>
    <scope>NUCLEOTIDE SEQUENCE [LARGE SCALE GENOMIC DNA]</scope>
    <source>
        <strain evidence="3 4">OJF2</strain>
    </source>
</reference>
<dbReference type="RefSeq" id="WP_148595567.1">
    <property type="nucleotide sequence ID" value="NZ_CP042997.1"/>
</dbReference>
<name>A0A5B9W7B0_9BACT</name>
<evidence type="ECO:0000313" key="3">
    <source>
        <dbReference type="EMBL" id="QEH35820.1"/>
    </source>
</evidence>
<proteinExistence type="predicted"/>